<dbReference type="RefSeq" id="WP_059070841.1">
    <property type="nucleotide sequence ID" value="NZ_LNAL01000007.1"/>
</dbReference>
<dbReference type="Proteomes" id="UP000054223">
    <property type="component" value="Unassembled WGS sequence"/>
</dbReference>
<proteinExistence type="predicted"/>
<protein>
    <recommendedName>
        <fullName evidence="4">Phosphate/phosphite/phosphonate ABC transporter substrate-binding protein</fullName>
    </recommendedName>
</protein>
<organism evidence="2 3">
    <name type="scientific">Solirubrum puertoriconensis</name>
    <dbReference type="NCBI Taxonomy" id="1751427"/>
    <lineage>
        <taxon>Bacteria</taxon>
        <taxon>Pseudomonadati</taxon>
        <taxon>Bacteroidota</taxon>
        <taxon>Cytophagia</taxon>
        <taxon>Cytophagales</taxon>
    </lineage>
</organism>
<evidence type="ECO:0000313" key="2">
    <source>
        <dbReference type="EMBL" id="KUG07215.1"/>
    </source>
</evidence>
<dbReference type="PANTHER" id="PTHR35841:SF1">
    <property type="entry name" value="PHOSPHONATES-BINDING PERIPLASMIC PROTEIN"/>
    <property type="match status" value="1"/>
</dbReference>
<sequence length="319" mass="33829">MKTLLALFAVVLLLAAPAFAQPYKAPAAAPLVVATYAYGGNDRVANISPLAEELAQKLGRKAQVKSYPTVPALLQAVRAGQVDVALLNTLGYLLLDAEAKAAVVPLAMLQQPTGGSGNYQACLVAHQRSGVSSLADLTSNAGKLRLAFAGEHSTSGHVVQRLQLSALGIGEPESSFAAISYSGNHAAVLQDVLQGRADLGACGLGEYLRLQQQGAAQELRLLWASEDIPLGPVVARPSLGSIQLRRLQEALLALHETNLNALAQVRAAWAEAKHAERFVPVQAGAYRSLYQIADSQDQRMHNLPGQADELRRILAHYGQ</sequence>
<dbReference type="AlphaFoldDB" id="A0A9X0HJS5"/>
<dbReference type="Gene3D" id="3.40.190.10">
    <property type="entry name" value="Periplasmic binding protein-like II"/>
    <property type="match status" value="2"/>
</dbReference>
<dbReference type="OrthoDB" id="9781943at2"/>
<accession>A0A9X0HJS5</accession>
<dbReference type="Pfam" id="PF12974">
    <property type="entry name" value="Phosphonate-bd"/>
    <property type="match status" value="1"/>
</dbReference>
<keyword evidence="3" id="KW-1185">Reference proteome</keyword>
<reference evidence="2 3" key="1">
    <citation type="submission" date="2015-11" db="EMBL/GenBank/DDBJ databases">
        <title>Solirubrum puertoriconensis gen. nov. an environmental bacteria isolated in Puerto Rico.</title>
        <authorList>
            <person name="Cuebas-Irizarry M.F."/>
            <person name="Montalvo-Rodriguez R."/>
        </authorList>
    </citation>
    <scope>NUCLEOTIDE SEQUENCE [LARGE SCALE GENOMIC DNA]</scope>
    <source>
        <strain evidence="2 3">MC1A</strain>
    </source>
</reference>
<feature type="chain" id="PRO_5040899082" description="Phosphate/phosphite/phosphonate ABC transporter substrate-binding protein" evidence="1">
    <location>
        <begin position="21"/>
        <end position="319"/>
    </location>
</feature>
<evidence type="ECO:0008006" key="4">
    <source>
        <dbReference type="Google" id="ProtNLM"/>
    </source>
</evidence>
<dbReference type="EMBL" id="LNAL01000007">
    <property type="protein sequence ID" value="KUG07215.1"/>
    <property type="molecule type" value="Genomic_DNA"/>
</dbReference>
<feature type="signal peptide" evidence="1">
    <location>
        <begin position="1"/>
        <end position="20"/>
    </location>
</feature>
<evidence type="ECO:0000256" key="1">
    <source>
        <dbReference type="SAM" id="SignalP"/>
    </source>
</evidence>
<keyword evidence="1" id="KW-0732">Signal</keyword>
<dbReference type="PANTHER" id="PTHR35841">
    <property type="entry name" value="PHOSPHONATES-BINDING PERIPLASMIC PROTEIN"/>
    <property type="match status" value="1"/>
</dbReference>
<gene>
    <name evidence="2" type="ORF">ASU33_12640</name>
</gene>
<evidence type="ECO:0000313" key="3">
    <source>
        <dbReference type="Proteomes" id="UP000054223"/>
    </source>
</evidence>
<name>A0A9X0HJS5_SOLP1</name>
<comment type="caution">
    <text evidence="2">The sequence shown here is derived from an EMBL/GenBank/DDBJ whole genome shotgun (WGS) entry which is preliminary data.</text>
</comment>
<dbReference type="SUPFAM" id="SSF53850">
    <property type="entry name" value="Periplasmic binding protein-like II"/>
    <property type="match status" value="1"/>
</dbReference>